<evidence type="ECO:0000313" key="2">
    <source>
        <dbReference type="EMBL" id="VXC11721.1"/>
    </source>
</evidence>
<dbReference type="Proteomes" id="UP000437562">
    <property type="component" value="Unassembled WGS sequence"/>
</dbReference>
<feature type="region of interest" description="Disordered" evidence="1">
    <location>
        <begin position="1"/>
        <end position="21"/>
    </location>
</feature>
<feature type="compositionally biased region" description="Polar residues" evidence="1">
    <location>
        <begin position="1"/>
        <end position="16"/>
    </location>
</feature>
<proteinExistence type="predicted"/>
<accession>A0A653VZB7</accession>
<name>A0A653VZB7_BACMY</name>
<reference evidence="2 3" key="1">
    <citation type="submission" date="2019-10" db="EMBL/GenBank/DDBJ databases">
        <authorList>
            <person name="Karimi E."/>
        </authorList>
    </citation>
    <scope>NUCLEOTIDE SEQUENCE [LARGE SCALE GENOMIC DNA]</scope>
    <source>
        <strain evidence="2">Bacillus sp. 71</strain>
    </source>
</reference>
<dbReference type="AlphaFoldDB" id="A0A653VZB7"/>
<sequence>MPTPGSSLRTDPTSPDHQWAEFPKRWPCSSAHRSRHPPGLSCTSQ</sequence>
<evidence type="ECO:0000256" key="1">
    <source>
        <dbReference type="SAM" id="MobiDB-lite"/>
    </source>
</evidence>
<evidence type="ECO:0000313" key="3">
    <source>
        <dbReference type="Proteomes" id="UP000437562"/>
    </source>
</evidence>
<protein>
    <submittedName>
        <fullName evidence="2">Uncharacterized protein</fullName>
    </submittedName>
</protein>
<gene>
    <name evidence="2" type="ORF">BACI71_230003</name>
</gene>
<organism evidence="2 3">
    <name type="scientific">Bacillus mycoides</name>
    <dbReference type="NCBI Taxonomy" id="1405"/>
    <lineage>
        <taxon>Bacteria</taxon>
        <taxon>Bacillati</taxon>
        <taxon>Bacillota</taxon>
        <taxon>Bacilli</taxon>
        <taxon>Bacillales</taxon>
        <taxon>Bacillaceae</taxon>
        <taxon>Bacillus</taxon>
        <taxon>Bacillus cereus group</taxon>
    </lineage>
</organism>
<dbReference type="EMBL" id="CABWMC010000016">
    <property type="protein sequence ID" value="VXC11721.1"/>
    <property type="molecule type" value="Genomic_DNA"/>
</dbReference>